<dbReference type="Proteomes" id="UP000289738">
    <property type="component" value="Chromosome A08"/>
</dbReference>
<dbReference type="GO" id="GO:0000725">
    <property type="term" value="P:recombinational repair"/>
    <property type="evidence" value="ECO:0007669"/>
    <property type="project" value="TreeGrafter"/>
</dbReference>
<dbReference type="AlphaFoldDB" id="A0A445BVC0"/>
<comment type="caution">
    <text evidence="1">The sequence shown here is derived from an EMBL/GenBank/DDBJ whole genome shotgun (WGS) entry which is preliminary data.</text>
</comment>
<reference evidence="1 2" key="1">
    <citation type="submission" date="2019-01" db="EMBL/GenBank/DDBJ databases">
        <title>Sequencing of cultivated peanut Arachis hypogaea provides insights into genome evolution and oil improvement.</title>
        <authorList>
            <person name="Chen X."/>
        </authorList>
    </citation>
    <scope>NUCLEOTIDE SEQUENCE [LARGE SCALE GENOMIC DNA]</scope>
    <source>
        <strain evidence="2">cv. Fuhuasheng</strain>
        <tissue evidence="1">Leaves</tissue>
    </source>
</reference>
<accession>A0A445BVC0</accession>
<name>A0A445BVC0_ARAHY</name>
<sequence>MSSPVHLLHCAVAYVRGSPSPRWRISLLCQSHSPKRTTSHRHRTVAATIIGSSALSPSLHRRLQKSCACVMYCRRRRSLFSSLARLHLPVPAPLASVHVALSLRLHFVHHAMKYEPLTSLVFQVRLDGPVVQLSKDPTMSFQFSAPDCVLSSLIVLATYAVVYYQVKAKRLDFFMCLVKRLAFIGFLSCILSLEQIGNRAERLSIKSDTYLYSSTDIEDILKKDQLLSPRAMVVDSIQTLDPINTWLEQKVKLNDVEHKLKDQGRQLKVQQKRIGSTKKTIHLCIKS</sequence>
<keyword evidence="2" id="KW-1185">Reference proteome</keyword>
<evidence type="ECO:0000313" key="1">
    <source>
        <dbReference type="EMBL" id="RYR42516.1"/>
    </source>
</evidence>
<dbReference type="PANTHER" id="PTHR32472">
    <property type="entry name" value="DNA REPAIR PROTEIN RADA"/>
    <property type="match status" value="1"/>
</dbReference>
<evidence type="ECO:0000313" key="2">
    <source>
        <dbReference type="Proteomes" id="UP000289738"/>
    </source>
</evidence>
<dbReference type="EMBL" id="SDMP01000008">
    <property type="protein sequence ID" value="RYR42516.1"/>
    <property type="molecule type" value="Genomic_DNA"/>
</dbReference>
<dbReference type="STRING" id="3818.A0A445BVC0"/>
<proteinExistence type="predicted"/>
<dbReference type="PANTHER" id="PTHR32472:SF10">
    <property type="entry name" value="DNA REPAIR PROTEIN RADA-LIKE PROTEIN"/>
    <property type="match status" value="1"/>
</dbReference>
<gene>
    <name evidence="1" type="ORF">Ahy_A08g038986</name>
</gene>
<protein>
    <submittedName>
        <fullName evidence="1">Uncharacterized protein</fullName>
    </submittedName>
</protein>
<organism evidence="1 2">
    <name type="scientific">Arachis hypogaea</name>
    <name type="common">Peanut</name>
    <dbReference type="NCBI Taxonomy" id="3818"/>
    <lineage>
        <taxon>Eukaryota</taxon>
        <taxon>Viridiplantae</taxon>
        <taxon>Streptophyta</taxon>
        <taxon>Embryophyta</taxon>
        <taxon>Tracheophyta</taxon>
        <taxon>Spermatophyta</taxon>
        <taxon>Magnoliopsida</taxon>
        <taxon>eudicotyledons</taxon>
        <taxon>Gunneridae</taxon>
        <taxon>Pentapetalae</taxon>
        <taxon>rosids</taxon>
        <taxon>fabids</taxon>
        <taxon>Fabales</taxon>
        <taxon>Fabaceae</taxon>
        <taxon>Papilionoideae</taxon>
        <taxon>50 kb inversion clade</taxon>
        <taxon>dalbergioids sensu lato</taxon>
        <taxon>Dalbergieae</taxon>
        <taxon>Pterocarpus clade</taxon>
        <taxon>Arachis</taxon>
    </lineage>
</organism>